<keyword evidence="5" id="KW-1185">Reference proteome</keyword>
<dbReference type="GO" id="GO:0005634">
    <property type="term" value="C:nucleus"/>
    <property type="evidence" value="ECO:0007669"/>
    <property type="project" value="TreeGrafter"/>
</dbReference>
<name>A0A8J6JZ57_ELECQ</name>
<sequence length="548" mass="62638">MERNRDKMAESIFNLTLEILFQLTGEDYTVVKKTSSDGCQAPVSDGWGRPLSPITGPPPHPLILEEINEQKILELTNKMIELLTGEVPIRYEDVTVYFSMEEWEYLEGHKDLYKDIMMEDHSFPSPDYNIKSSEGHVILTHCKVEDCGIIQDAYEEPATIPDIPSAHHSKDLSSDPSKQVSSSDFSPNSGSDTQRHQKKASHSCPRGDQRKRRQGRGAEEKESSRSRREGDPGEQVPDISSALLIEMVEARTSLWDQTSEGYLDHQANRRLWFEMGREMFSSWEDMSNKLQKKCVKNLVTRWRSIRDRFTRDLHEERTAPSGSVPTLKRQYRYQAMLQFLKPSAELRQTMTSTRQPEVPVEAATEPNIHAGPSIQHPTERDASTPLSQTSSADITPRAAIEASFQELYRQNRSGRRSLWKWEDLAKHTHSALLSVDEAIRKNREDSLSLIRRLEGAGLGNQIPSPHYHFFQLLLPIMMKMTPEQLYECHIVLYRSAWEILNRPPSHSYFLAGCNIRNYSTTPQRPAEHQPATAMQAPPAHISSDNIPH</sequence>
<feature type="region of interest" description="Disordered" evidence="1">
    <location>
        <begin position="349"/>
        <end position="393"/>
    </location>
</feature>
<evidence type="ECO:0008006" key="6">
    <source>
        <dbReference type="Google" id="ProtNLM"/>
    </source>
</evidence>
<dbReference type="CDD" id="cd07765">
    <property type="entry name" value="KRAB_A-box"/>
    <property type="match status" value="1"/>
</dbReference>
<feature type="compositionally biased region" description="Polar residues" evidence="1">
    <location>
        <begin position="384"/>
        <end position="393"/>
    </location>
</feature>
<feature type="domain" description="MADF" evidence="3">
    <location>
        <begin position="243"/>
        <end position="345"/>
    </location>
</feature>
<dbReference type="PANTHER" id="PTHR12243:SF67">
    <property type="entry name" value="COREPRESSOR OF PANGOLIN, ISOFORM A-RELATED"/>
    <property type="match status" value="1"/>
</dbReference>
<protein>
    <recommendedName>
        <fullName evidence="6">MADF domain-containing protein</fullName>
    </recommendedName>
</protein>
<dbReference type="InterPro" id="IPR006578">
    <property type="entry name" value="MADF-dom"/>
</dbReference>
<proteinExistence type="predicted"/>
<dbReference type="InterPro" id="IPR039353">
    <property type="entry name" value="TF_Adf1"/>
</dbReference>
<gene>
    <name evidence="4" type="ORF">GDO78_020826</name>
</gene>
<feature type="domain" description="KRAB" evidence="2">
    <location>
        <begin position="89"/>
        <end position="160"/>
    </location>
</feature>
<feature type="compositionally biased region" description="Basic and acidic residues" evidence="1">
    <location>
        <begin position="216"/>
        <end position="231"/>
    </location>
</feature>
<dbReference type="PANTHER" id="PTHR12243">
    <property type="entry name" value="MADF DOMAIN TRANSCRIPTION FACTOR"/>
    <property type="match status" value="1"/>
</dbReference>
<dbReference type="EMBL" id="WNTK01000567">
    <property type="protein sequence ID" value="KAG9469324.1"/>
    <property type="molecule type" value="Genomic_DNA"/>
</dbReference>
<dbReference type="InterPro" id="IPR001909">
    <property type="entry name" value="KRAB"/>
</dbReference>
<dbReference type="OrthoDB" id="5984255at2759"/>
<dbReference type="Proteomes" id="UP000770717">
    <property type="component" value="Unassembled WGS sequence"/>
</dbReference>
<feature type="compositionally biased region" description="Low complexity" evidence="1">
    <location>
        <begin position="174"/>
        <end position="191"/>
    </location>
</feature>
<accession>A0A8J6JZ57</accession>
<dbReference type="Gene3D" id="6.10.140.140">
    <property type="match status" value="1"/>
</dbReference>
<organism evidence="4 5">
    <name type="scientific">Eleutherodactylus coqui</name>
    <name type="common">Puerto Rican coqui</name>
    <dbReference type="NCBI Taxonomy" id="57060"/>
    <lineage>
        <taxon>Eukaryota</taxon>
        <taxon>Metazoa</taxon>
        <taxon>Chordata</taxon>
        <taxon>Craniata</taxon>
        <taxon>Vertebrata</taxon>
        <taxon>Euteleostomi</taxon>
        <taxon>Amphibia</taxon>
        <taxon>Batrachia</taxon>
        <taxon>Anura</taxon>
        <taxon>Neobatrachia</taxon>
        <taxon>Hyloidea</taxon>
        <taxon>Eleutherodactylidae</taxon>
        <taxon>Eleutherodactylinae</taxon>
        <taxon>Eleutherodactylus</taxon>
        <taxon>Eleutherodactylus</taxon>
    </lineage>
</organism>
<feature type="region of interest" description="Disordered" evidence="1">
    <location>
        <begin position="160"/>
        <end position="237"/>
    </location>
</feature>
<reference evidence="4" key="1">
    <citation type="thesis" date="2020" institute="ProQuest LLC" country="789 East Eisenhower Parkway, Ann Arbor, MI, USA">
        <title>Comparative Genomics and Chromosome Evolution.</title>
        <authorList>
            <person name="Mudd A.B."/>
        </authorList>
    </citation>
    <scope>NUCLEOTIDE SEQUENCE</scope>
    <source>
        <strain evidence="4">HN-11 Male</strain>
        <tissue evidence="4">Kidney and liver</tissue>
    </source>
</reference>
<dbReference type="InterPro" id="IPR036051">
    <property type="entry name" value="KRAB_dom_sf"/>
</dbReference>
<feature type="region of interest" description="Disordered" evidence="1">
    <location>
        <begin position="520"/>
        <end position="548"/>
    </location>
</feature>
<dbReference type="Pfam" id="PF01352">
    <property type="entry name" value="KRAB"/>
    <property type="match status" value="1"/>
</dbReference>
<dbReference type="GO" id="GO:0006357">
    <property type="term" value="P:regulation of transcription by RNA polymerase II"/>
    <property type="evidence" value="ECO:0007669"/>
    <property type="project" value="TreeGrafter"/>
</dbReference>
<evidence type="ECO:0000259" key="2">
    <source>
        <dbReference type="PROSITE" id="PS50805"/>
    </source>
</evidence>
<evidence type="ECO:0000313" key="4">
    <source>
        <dbReference type="EMBL" id="KAG9469324.1"/>
    </source>
</evidence>
<dbReference type="GO" id="GO:0005667">
    <property type="term" value="C:transcription regulator complex"/>
    <property type="evidence" value="ECO:0007669"/>
    <property type="project" value="TreeGrafter"/>
</dbReference>
<dbReference type="PROSITE" id="PS51029">
    <property type="entry name" value="MADF"/>
    <property type="match status" value="1"/>
</dbReference>
<dbReference type="PROSITE" id="PS50805">
    <property type="entry name" value="KRAB"/>
    <property type="match status" value="1"/>
</dbReference>
<dbReference type="Pfam" id="PF10545">
    <property type="entry name" value="MADF_DNA_bdg"/>
    <property type="match status" value="1"/>
</dbReference>
<evidence type="ECO:0000259" key="3">
    <source>
        <dbReference type="PROSITE" id="PS51029"/>
    </source>
</evidence>
<dbReference type="AlphaFoldDB" id="A0A8J6JZ57"/>
<evidence type="ECO:0000256" key="1">
    <source>
        <dbReference type="SAM" id="MobiDB-lite"/>
    </source>
</evidence>
<dbReference type="SMART" id="SM00595">
    <property type="entry name" value="MADF"/>
    <property type="match status" value="1"/>
</dbReference>
<evidence type="ECO:0000313" key="5">
    <source>
        <dbReference type="Proteomes" id="UP000770717"/>
    </source>
</evidence>
<comment type="caution">
    <text evidence="4">The sequence shown here is derived from an EMBL/GenBank/DDBJ whole genome shotgun (WGS) entry which is preliminary data.</text>
</comment>
<dbReference type="SUPFAM" id="SSF109640">
    <property type="entry name" value="KRAB domain (Kruppel-associated box)"/>
    <property type="match status" value="1"/>
</dbReference>